<reference evidence="1" key="1">
    <citation type="submission" date="2020-06" db="EMBL/GenBank/DDBJ databases">
        <title>Whole Genome Sequence of Bradyrhizobium sp. Strain 1S1.</title>
        <authorList>
            <person name="Bromfield E.S.P."/>
            <person name="Cloutier S."/>
        </authorList>
    </citation>
    <scope>NUCLEOTIDE SEQUENCE [LARGE SCALE GENOMIC DNA]</scope>
    <source>
        <strain evidence="1">1S1</strain>
    </source>
</reference>
<organism evidence="1">
    <name type="scientific">Bradyrhizobium septentrionale</name>
    <dbReference type="NCBI Taxonomy" id="1404411"/>
    <lineage>
        <taxon>Bacteria</taxon>
        <taxon>Pseudomonadati</taxon>
        <taxon>Pseudomonadota</taxon>
        <taxon>Alphaproteobacteria</taxon>
        <taxon>Hyphomicrobiales</taxon>
        <taxon>Nitrobacteraceae</taxon>
        <taxon>Bradyrhizobium</taxon>
    </lineage>
</organism>
<protein>
    <submittedName>
        <fullName evidence="1">Uncharacterized protein</fullName>
    </submittedName>
</protein>
<dbReference type="RefSeq" id="WP_166205744.1">
    <property type="nucleotide sequence ID" value="NZ_CP088285.1"/>
</dbReference>
<dbReference type="AlphaFoldDB" id="A0A974A383"/>
<name>A0A974A383_9BRAD</name>
<proteinExistence type="predicted"/>
<accession>A0A974A383</accession>
<sequence length="150" mass="16824">MTTKAISAVLADTRSPAAQKAFINAFADAPLIPLEEQIADLEARLDAMVLKAETGAQWAEICRIERNEMIPLLRQKAVPVDPMRKTASSIEHGTKFSKSQVQWIMDHDWAVRSLMGAVVVIDRFTYNGSAYAEYFVWAGTFNELRDWAGY</sequence>
<comment type="caution">
    <text evidence="1">The sequence shown here is derived from an EMBL/GenBank/DDBJ whole genome shotgun (WGS) entry which is preliminary data.</text>
</comment>
<dbReference type="EMBL" id="JAAOLE020000001">
    <property type="protein sequence ID" value="NVI46422.1"/>
    <property type="molecule type" value="Genomic_DNA"/>
</dbReference>
<evidence type="ECO:0000313" key="1">
    <source>
        <dbReference type="EMBL" id="NVI46422.1"/>
    </source>
</evidence>
<gene>
    <name evidence="1" type="ORF">HAP48_026375</name>
</gene>